<dbReference type="InterPro" id="IPR001619">
    <property type="entry name" value="Sec1-like"/>
</dbReference>
<name>A0A267FYK6_9PLAT</name>
<dbReference type="GO" id="GO:0016192">
    <property type="term" value="P:vesicle-mediated transport"/>
    <property type="evidence" value="ECO:0007669"/>
    <property type="project" value="InterPro"/>
</dbReference>
<dbReference type="Pfam" id="PF00995">
    <property type="entry name" value="Sec1"/>
    <property type="match status" value="1"/>
</dbReference>
<dbReference type="Proteomes" id="UP000215902">
    <property type="component" value="Unassembled WGS sequence"/>
</dbReference>
<sequence length="664" mass="72140">MERGDKNKPTTALVDPAFVAEVGNNLVKQAQELTGGDHILVIDPSLMKPLDRVTTGAQLRKQMAAEVQSYRDGRIEHPPESARARFPILYLLRPDLRRLRQVCNAFKADSMRGVRRLYLVAFLPAVPAGAHALAEEEGVLGQLFQLHDLPLLLFPLDEDLLSMELDSAFRCLQSDGDRSVLASVARAIVSIEHATRPAGPAPHWHLFGESALAVFALCEHLRSGSGSSAAAAAASGPGGFSQVIIFSREVDLITPLCLQRLYAGCLDDCFRVTSGLLVVPRSNAAASSEPGQQQQQQQPSRLFVSRLEDPVFRCLSDLHMAAVPDTLRQVAHSLTSFEQHGRSAKSVAEMRSFVQNDLRDLTFKKRSLASHITLCEEVNKRFNGLKEFLHAEECMLIGADPTDASMRQSIGMRNYYADYFAECCVRRADPRHTLRLMCLHSLACGGFSVEDLSRLRQAFCQAFGYQHVATFAALHKAGLLTPRDKVGHVASVTGGRQSALSSAAVPPSSASAAANASMDYPALRKRLQLVERDPASAEQDSSRLSYAMSGLCEPLSGKLIQLALESGKGRSNSQQSQPSLNNLPFYKHQTLAQNRYAVNQSALVVMLGGCTYSEVASVRQIASRCKVGIQLLTTGVVGCCDLLVQLCPTLAVPVEPPVQGIGLD</sequence>
<accession>A0A267FYK6</accession>
<dbReference type="InterPro" id="IPR036045">
    <property type="entry name" value="Sec1-like_sf"/>
</dbReference>
<dbReference type="InterPro" id="IPR043154">
    <property type="entry name" value="Sec-1-like_dom1"/>
</dbReference>
<proteinExistence type="inferred from homology"/>
<dbReference type="PANTHER" id="PTHR11679">
    <property type="entry name" value="VESICLE PROTEIN SORTING-ASSOCIATED"/>
    <property type="match status" value="1"/>
</dbReference>
<dbReference type="InterPro" id="IPR043155">
    <property type="entry name" value="VPS33_dom3b"/>
</dbReference>
<organism evidence="2 3">
    <name type="scientific">Macrostomum lignano</name>
    <dbReference type="NCBI Taxonomy" id="282301"/>
    <lineage>
        <taxon>Eukaryota</taxon>
        <taxon>Metazoa</taxon>
        <taxon>Spiralia</taxon>
        <taxon>Lophotrochozoa</taxon>
        <taxon>Platyhelminthes</taxon>
        <taxon>Rhabditophora</taxon>
        <taxon>Macrostomorpha</taxon>
        <taxon>Macrostomida</taxon>
        <taxon>Macrostomidae</taxon>
        <taxon>Macrostomum</taxon>
    </lineage>
</organism>
<dbReference type="InterPro" id="IPR043127">
    <property type="entry name" value="Sec-1-like_dom3a"/>
</dbReference>
<evidence type="ECO:0000313" key="2">
    <source>
        <dbReference type="EMBL" id="PAA78294.1"/>
    </source>
</evidence>
<comment type="similarity">
    <text evidence="1">Belongs to the STXBP/unc-18/SEC1 family.</text>
</comment>
<dbReference type="OrthoDB" id="10262528at2759"/>
<dbReference type="Gene3D" id="3.40.50.2060">
    <property type="match status" value="1"/>
</dbReference>
<reference evidence="2 3" key="1">
    <citation type="submission" date="2017-06" db="EMBL/GenBank/DDBJ databases">
        <title>A platform for efficient transgenesis in Macrostomum lignano, a flatworm model organism for stem cell research.</title>
        <authorList>
            <person name="Berezikov E."/>
        </authorList>
    </citation>
    <scope>NUCLEOTIDE SEQUENCE [LARGE SCALE GENOMIC DNA]</scope>
    <source>
        <strain evidence="2">DV1</strain>
        <tissue evidence="2">Whole organism</tissue>
    </source>
</reference>
<keyword evidence="3" id="KW-1185">Reference proteome</keyword>
<comment type="caution">
    <text evidence="2">The sequence shown here is derived from an EMBL/GenBank/DDBJ whole genome shotgun (WGS) entry which is preliminary data.</text>
</comment>
<dbReference type="STRING" id="282301.A0A267FYK6"/>
<evidence type="ECO:0008006" key="4">
    <source>
        <dbReference type="Google" id="ProtNLM"/>
    </source>
</evidence>
<dbReference type="EMBL" id="NIVC01000696">
    <property type="protein sequence ID" value="PAA78294.1"/>
    <property type="molecule type" value="Genomic_DNA"/>
</dbReference>
<dbReference type="InterPro" id="IPR027482">
    <property type="entry name" value="Sec1-like_dom2"/>
</dbReference>
<protein>
    <recommendedName>
        <fullName evidence="4">Sec1 family domain-containing protein 2</fullName>
    </recommendedName>
</protein>
<dbReference type="Gene3D" id="3.40.50.1910">
    <property type="match status" value="2"/>
</dbReference>
<dbReference type="SUPFAM" id="SSF56815">
    <property type="entry name" value="Sec1/munc18-like (SM) proteins"/>
    <property type="match status" value="1"/>
</dbReference>
<dbReference type="Gene3D" id="1.25.40.850">
    <property type="match status" value="1"/>
</dbReference>
<dbReference type="AlphaFoldDB" id="A0A267FYK6"/>
<evidence type="ECO:0000313" key="3">
    <source>
        <dbReference type="Proteomes" id="UP000215902"/>
    </source>
</evidence>
<evidence type="ECO:0000256" key="1">
    <source>
        <dbReference type="ARBA" id="ARBA00009884"/>
    </source>
</evidence>
<dbReference type="Gene3D" id="3.90.830.10">
    <property type="entry name" value="Syntaxin Binding Protein 1, Chain A, domain 2"/>
    <property type="match status" value="1"/>
</dbReference>
<gene>
    <name evidence="2" type="ORF">BOX15_Mlig015574g6</name>
</gene>